<protein>
    <submittedName>
        <fullName evidence="1">Uncharacterized protein</fullName>
    </submittedName>
</protein>
<gene>
    <name evidence="1" type="ORF">EWM64_g5758</name>
</gene>
<evidence type="ECO:0000313" key="2">
    <source>
        <dbReference type="Proteomes" id="UP000298061"/>
    </source>
</evidence>
<evidence type="ECO:0000313" key="1">
    <source>
        <dbReference type="EMBL" id="TFY78254.1"/>
    </source>
</evidence>
<dbReference type="Proteomes" id="UP000298061">
    <property type="component" value="Unassembled WGS sequence"/>
</dbReference>
<accession>A0A4Y9ZVH1</accession>
<comment type="caution">
    <text evidence="1">The sequence shown here is derived from an EMBL/GenBank/DDBJ whole genome shotgun (WGS) entry which is preliminary data.</text>
</comment>
<keyword evidence="2" id="KW-1185">Reference proteome</keyword>
<proteinExistence type="predicted"/>
<sequence>MEQLPPEYIVSTKTTCHRPPRLHYCISVTSHQLYDYAVKNHLMPEQYIRDRSHLYCGMDEAVNELEQLSGAMLSLEAPGWSAEDSWLVARYTNYNYSYHMKTGPPDDDVFALIRRELATTATPKWYRVT</sequence>
<dbReference type="EMBL" id="SFCI01000718">
    <property type="protein sequence ID" value="TFY78254.1"/>
    <property type="molecule type" value="Genomic_DNA"/>
</dbReference>
<dbReference type="AlphaFoldDB" id="A0A4Y9ZVH1"/>
<name>A0A4Y9ZVH1_9AGAM</name>
<organism evidence="1 2">
    <name type="scientific">Hericium alpestre</name>
    <dbReference type="NCBI Taxonomy" id="135208"/>
    <lineage>
        <taxon>Eukaryota</taxon>
        <taxon>Fungi</taxon>
        <taxon>Dikarya</taxon>
        <taxon>Basidiomycota</taxon>
        <taxon>Agaricomycotina</taxon>
        <taxon>Agaricomycetes</taxon>
        <taxon>Russulales</taxon>
        <taxon>Hericiaceae</taxon>
        <taxon>Hericium</taxon>
    </lineage>
</organism>
<reference evidence="1 2" key="1">
    <citation type="submission" date="2019-02" db="EMBL/GenBank/DDBJ databases">
        <title>Genome sequencing of the rare red list fungi Hericium alpestre (H. flagellum).</title>
        <authorList>
            <person name="Buettner E."/>
            <person name="Kellner H."/>
        </authorList>
    </citation>
    <scope>NUCLEOTIDE SEQUENCE [LARGE SCALE GENOMIC DNA]</scope>
    <source>
        <strain evidence="1 2">DSM 108284</strain>
    </source>
</reference>